<evidence type="ECO:0000256" key="1">
    <source>
        <dbReference type="ARBA" id="ARBA00001954"/>
    </source>
</evidence>
<keyword evidence="4" id="KW-0479">Metal-binding</keyword>
<dbReference type="PANTHER" id="PTHR12549:SF37">
    <property type="entry name" value="LYSINE-SPECIFIC DEMETHYLASE JMJ26"/>
    <property type="match status" value="1"/>
</dbReference>
<dbReference type="InterPro" id="IPR018866">
    <property type="entry name" value="Znf-4CXXC_R1"/>
</dbReference>
<name>A0ABD3CD04_9LAMI</name>
<proteinExistence type="inferred from homology"/>
<dbReference type="GO" id="GO:0008270">
    <property type="term" value="F:zinc ion binding"/>
    <property type="evidence" value="ECO:0007669"/>
    <property type="project" value="UniProtKB-KW"/>
</dbReference>
<evidence type="ECO:0000256" key="3">
    <source>
        <dbReference type="ARBA" id="ARBA00006801"/>
    </source>
</evidence>
<keyword evidence="9" id="KW-0805">Transcription regulation</keyword>
<dbReference type="Pfam" id="PF02373">
    <property type="entry name" value="JmjC"/>
    <property type="match status" value="1"/>
</dbReference>
<dbReference type="PANTHER" id="PTHR12549">
    <property type="entry name" value="JMJC DOMAIN-CONTAINING HISTONE DEMETHYLATION PROTEIN"/>
    <property type="match status" value="1"/>
</dbReference>
<dbReference type="SMART" id="SM00558">
    <property type="entry name" value="JmjC"/>
    <property type="match status" value="1"/>
</dbReference>
<reference evidence="18" key="1">
    <citation type="journal article" date="2024" name="IScience">
        <title>Strigolactones Initiate the Formation of Haustorium-like Structures in Castilleja.</title>
        <authorList>
            <person name="Buerger M."/>
            <person name="Peterson D."/>
            <person name="Chory J."/>
        </authorList>
    </citation>
    <scope>NUCLEOTIDE SEQUENCE [LARGE SCALE GENOMIC DNA]</scope>
</reference>
<keyword evidence="11" id="KW-0539">Nucleus</keyword>
<evidence type="ECO:0000256" key="13">
    <source>
        <dbReference type="PROSITE-ProRule" id="PRU00175"/>
    </source>
</evidence>
<dbReference type="GO" id="GO:0016491">
    <property type="term" value="F:oxidoreductase activity"/>
    <property type="evidence" value="ECO:0007669"/>
    <property type="project" value="UniProtKB-KW"/>
</dbReference>
<keyword evidence="6" id="KW-0862">Zinc</keyword>
<evidence type="ECO:0000256" key="2">
    <source>
        <dbReference type="ARBA" id="ARBA00004123"/>
    </source>
</evidence>
<dbReference type="Pfam" id="PF10497">
    <property type="entry name" value="zf-4CXXC_R1"/>
    <property type="match status" value="1"/>
</dbReference>
<feature type="region of interest" description="Disordered" evidence="14">
    <location>
        <begin position="227"/>
        <end position="252"/>
    </location>
</feature>
<evidence type="ECO:0000313" key="18">
    <source>
        <dbReference type="Proteomes" id="UP001632038"/>
    </source>
</evidence>
<evidence type="ECO:0000256" key="7">
    <source>
        <dbReference type="ARBA" id="ARBA00023002"/>
    </source>
</evidence>
<keyword evidence="8" id="KW-0408">Iron</keyword>
<feature type="domain" description="RING-type" evidence="15">
    <location>
        <begin position="269"/>
        <end position="319"/>
    </location>
</feature>
<dbReference type="EMBL" id="JAVIJP010000039">
    <property type="protein sequence ID" value="KAL3627419.1"/>
    <property type="molecule type" value="Genomic_DNA"/>
</dbReference>
<dbReference type="SUPFAM" id="SSF51197">
    <property type="entry name" value="Clavaminate synthase-like"/>
    <property type="match status" value="1"/>
</dbReference>
<evidence type="ECO:0000256" key="5">
    <source>
        <dbReference type="ARBA" id="ARBA00022771"/>
    </source>
</evidence>
<dbReference type="InterPro" id="IPR001841">
    <property type="entry name" value="Znf_RING"/>
</dbReference>
<keyword evidence="5 13" id="KW-0863">Zinc-finger</keyword>
<evidence type="ECO:0000256" key="10">
    <source>
        <dbReference type="ARBA" id="ARBA00023163"/>
    </source>
</evidence>
<feature type="compositionally biased region" description="Basic residues" evidence="14">
    <location>
        <begin position="19"/>
        <end position="32"/>
    </location>
</feature>
<dbReference type="InterPro" id="IPR045109">
    <property type="entry name" value="LSDs-like"/>
</dbReference>
<organism evidence="17 18">
    <name type="scientific">Castilleja foliolosa</name>
    <dbReference type="NCBI Taxonomy" id="1961234"/>
    <lineage>
        <taxon>Eukaryota</taxon>
        <taxon>Viridiplantae</taxon>
        <taxon>Streptophyta</taxon>
        <taxon>Embryophyta</taxon>
        <taxon>Tracheophyta</taxon>
        <taxon>Spermatophyta</taxon>
        <taxon>Magnoliopsida</taxon>
        <taxon>eudicotyledons</taxon>
        <taxon>Gunneridae</taxon>
        <taxon>Pentapetalae</taxon>
        <taxon>asterids</taxon>
        <taxon>lamiids</taxon>
        <taxon>Lamiales</taxon>
        <taxon>Orobanchaceae</taxon>
        <taxon>Pedicularideae</taxon>
        <taxon>Castillejinae</taxon>
        <taxon>Castilleja</taxon>
    </lineage>
</organism>
<keyword evidence="10" id="KW-0804">Transcription</keyword>
<comment type="function">
    <text evidence="12">May function as histone H3 lysine demethylase and be involved in regulation of gene expression.</text>
</comment>
<dbReference type="AlphaFoldDB" id="A0ABD3CD04"/>
<evidence type="ECO:0000313" key="17">
    <source>
        <dbReference type="EMBL" id="KAL3627419.1"/>
    </source>
</evidence>
<evidence type="ECO:0000259" key="16">
    <source>
        <dbReference type="PROSITE" id="PS51184"/>
    </source>
</evidence>
<dbReference type="PROSITE" id="PS51184">
    <property type="entry name" value="JMJC"/>
    <property type="match status" value="1"/>
</dbReference>
<feature type="compositionally biased region" description="Basic residues" evidence="14">
    <location>
        <begin position="73"/>
        <end position="87"/>
    </location>
</feature>
<feature type="region of interest" description="Disordered" evidence="14">
    <location>
        <begin position="51"/>
        <end position="101"/>
    </location>
</feature>
<evidence type="ECO:0000259" key="15">
    <source>
        <dbReference type="PROSITE" id="PS50089"/>
    </source>
</evidence>
<comment type="subcellular location">
    <subcellularLocation>
        <location evidence="2">Nucleus</location>
    </subcellularLocation>
</comment>
<dbReference type="PROSITE" id="PS50089">
    <property type="entry name" value="ZF_RING_2"/>
    <property type="match status" value="1"/>
</dbReference>
<comment type="cofactor">
    <cofactor evidence="1">
        <name>Fe(2+)</name>
        <dbReference type="ChEBI" id="CHEBI:29033"/>
    </cofactor>
</comment>
<feature type="domain" description="JmjC" evidence="16">
    <location>
        <begin position="699"/>
        <end position="920"/>
    </location>
</feature>
<dbReference type="Gene3D" id="2.60.120.650">
    <property type="entry name" value="Cupin"/>
    <property type="match status" value="1"/>
</dbReference>
<dbReference type="GO" id="GO:0005634">
    <property type="term" value="C:nucleus"/>
    <property type="evidence" value="ECO:0007669"/>
    <property type="project" value="UniProtKB-SubCell"/>
</dbReference>
<accession>A0ABD3CD04</accession>
<evidence type="ECO:0000256" key="11">
    <source>
        <dbReference type="ARBA" id="ARBA00023242"/>
    </source>
</evidence>
<evidence type="ECO:0000256" key="8">
    <source>
        <dbReference type="ARBA" id="ARBA00023004"/>
    </source>
</evidence>
<dbReference type="Proteomes" id="UP001632038">
    <property type="component" value="Unassembled WGS sequence"/>
</dbReference>
<comment type="similarity">
    <text evidence="3">Belongs to the JARID1 histone demethylase family.</text>
</comment>
<evidence type="ECO:0000256" key="6">
    <source>
        <dbReference type="ARBA" id="ARBA00022833"/>
    </source>
</evidence>
<evidence type="ECO:0000256" key="14">
    <source>
        <dbReference type="SAM" id="MobiDB-lite"/>
    </source>
</evidence>
<keyword evidence="7" id="KW-0560">Oxidoreductase</keyword>
<feature type="compositionally biased region" description="Polar residues" evidence="14">
    <location>
        <begin position="143"/>
        <end position="152"/>
    </location>
</feature>
<gene>
    <name evidence="17" type="ORF">CASFOL_028782</name>
</gene>
<dbReference type="InterPro" id="IPR003347">
    <property type="entry name" value="JmjC_dom"/>
</dbReference>
<sequence length="972" mass="111087">MAILITKQEQHSLAVTSRRSLRSSPPKKRRKLILNLDDEDEEYKEESVKLLPTTGSAKSHNLSASTINLPLQAKKKQTPTRKPTRTRCVKDFDSSDDETEGYYMSNKKLSEKKVDENKVIVRRKGKSESDGEWDESTEKQRIETANTDNSQRSLKRCRTSSNKFLATNFFVHDWVDDDELDSYIHTNLGGIDPVNVSEIQSKSSDSDTSKAKSRSLKVVIKKSDGFVKRSSPDLSSSSTSTSTSSIQKIDRKATRRSVTKDIKVNEQECVKCHQCRRSDRRIFVPCSECKDKFYCIHCIKNWYPGLSEEDVSEVCPFCRKICNCNLCLHSTSIVKTSKRDIDDDEKIRHLQYLISQALPHLQSIHQEQIVGIEMESEIQGVVPRSSIEVKPAVCYTDERVYCNHCSTSIIDLHRSCPNCSYELCLSCSQEIYANKIPGGPEKAICYYMDKGYDYMHGGDPSPQPIHAENDNNNNNNSNVPFEWVIKDGRVVCPSKEMGGCGSCALELKRLLPEDWISDLVKRAEKTVTKCKNNKSLSGTVLSCGGDAKKSRKAAYREGSSDNSLYCPDSKDILNEGELLNFRRHWAQGEPVIVRNALEQTSGLSWEPMVMWRALCEHVDEHVGSRMSDVKAIDCLAGCEVEINTRKFFKGYTEGRRYENFWPEMLKLKDWPPSDKFEDLLPRHCDEFIRALPFQEYTDTRDGLLNLAVKLPANVIKPDMGPKTYIAYGFAEELGRGDSVTKLHCDMSDAVNILTHTEEVALSEQQCQAIELLKEKHRVQDEQEIGARSKSENLQLQTDSKSEDRGGALWDIFRREDVPKLEEYLIKHSNQFRHTYCCPIEQVIHPIHDQTFYLTSEHKVKLKEEYGIEPWTFYQQLGDAVFIPAGCPHQVRNLKSCTKVAADFVSPENLHECLRLTEEFRKLPRDHRAREDKLEVKKIIMHAVNQALDDLGKLSGGRDVDLEKPVRTYRRRR</sequence>
<feature type="compositionally biased region" description="Polar residues" evidence="14">
    <location>
        <begin position="53"/>
        <end position="69"/>
    </location>
</feature>
<feature type="region of interest" description="Disordered" evidence="14">
    <location>
        <begin position="7"/>
        <end position="34"/>
    </location>
</feature>
<evidence type="ECO:0000256" key="4">
    <source>
        <dbReference type="ARBA" id="ARBA00022723"/>
    </source>
</evidence>
<comment type="caution">
    <text evidence="17">The sequence shown here is derived from an EMBL/GenBank/DDBJ whole genome shotgun (WGS) entry which is preliminary data.</text>
</comment>
<dbReference type="FunFam" id="2.60.120.650:FF:000026">
    <property type="entry name" value="Transcription factor jumonji domain-containing protein"/>
    <property type="match status" value="1"/>
</dbReference>
<feature type="compositionally biased region" description="Low complexity" evidence="14">
    <location>
        <begin position="235"/>
        <end position="245"/>
    </location>
</feature>
<protein>
    <submittedName>
        <fullName evidence="17">Uncharacterized protein</fullName>
    </submittedName>
</protein>
<feature type="region of interest" description="Disordered" evidence="14">
    <location>
        <begin position="122"/>
        <end position="153"/>
    </location>
</feature>
<keyword evidence="18" id="KW-1185">Reference proteome</keyword>
<evidence type="ECO:0000256" key="9">
    <source>
        <dbReference type="ARBA" id="ARBA00023015"/>
    </source>
</evidence>
<evidence type="ECO:0000256" key="12">
    <source>
        <dbReference type="ARBA" id="ARBA00060112"/>
    </source>
</evidence>